<dbReference type="Proteomes" id="UP000054729">
    <property type="component" value="Unassembled WGS sequence"/>
</dbReference>
<dbReference type="SMART" id="SM00838">
    <property type="entry name" value="EFG_C"/>
    <property type="match status" value="1"/>
</dbReference>
<evidence type="ECO:0000259" key="9">
    <source>
        <dbReference type="PROSITE" id="PS51722"/>
    </source>
</evidence>
<dbReference type="Gene3D" id="3.40.50.300">
    <property type="entry name" value="P-loop containing nucleotide triphosphate hydrolases"/>
    <property type="match status" value="1"/>
</dbReference>
<keyword evidence="4 8" id="KW-0251">Elongation factor</keyword>
<keyword evidence="3 8" id="KW-0547">Nucleotide-binding</keyword>
<evidence type="ECO:0000256" key="1">
    <source>
        <dbReference type="ARBA" id="ARBA00005870"/>
    </source>
</evidence>
<evidence type="ECO:0000313" key="11">
    <source>
        <dbReference type="Proteomes" id="UP000054729"/>
    </source>
</evidence>
<dbReference type="GO" id="GO:0005737">
    <property type="term" value="C:cytoplasm"/>
    <property type="evidence" value="ECO:0007669"/>
    <property type="project" value="UniProtKB-SubCell"/>
</dbReference>
<keyword evidence="8" id="KW-0963">Cytoplasm</keyword>
<dbReference type="Gene3D" id="3.30.230.10">
    <property type="match status" value="1"/>
</dbReference>
<dbReference type="Pfam" id="PF00009">
    <property type="entry name" value="GTP_EFTU"/>
    <property type="match status" value="1"/>
</dbReference>
<dbReference type="GO" id="GO:0003746">
    <property type="term" value="F:translation elongation factor activity"/>
    <property type="evidence" value="ECO:0007669"/>
    <property type="project" value="UniProtKB-UniRule"/>
</dbReference>
<dbReference type="InterPro" id="IPR041095">
    <property type="entry name" value="EFG_II"/>
</dbReference>
<dbReference type="GO" id="GO:0097216">
    <property type="term" value="F:guanosine tetraphosphate binding"/>
    <property type="evidence" value="ECO:0007669"/>
    <property type="project" value="UniProtKB-ARBA"/>
</dbReference>
<keyword evidence="11" id="KW-1185">Reference proteome</keyword>
<evidence type="ECO:0000256" key="6">
    <source>
        <dbReference type="ARBA" id="ARBA00023134"/>
    </source>
</evidence>
<comment type="similarity">
    <text evidence="1 8">Belongs to the TRAFAC class translation factor GTPase superfamily. Classic translation factor GTPase family. EF-G/EF-2 subfamily.</text>
</comment>
<dbReference type="CDD" id="cd04088">
    <property type="entry name" value="EFG_mtEFG_II"/>
    <property type="match status" value="1"/>
</dbReference>
<dbReference type="AlphaFoldDB" id="A0A0W1ALE4"/>
<dbReference type="NCBIfam" id="TIGR00484">
    <property type="entry name" value="EF-G"/>
    <property type="match status" value="1"/>
</dbReference>
<gene>
    <name evidence="10" type="primary">fusA_2</name>
    <name evidence="8" type="synonym">fusA</name>
    <name evidence="10" type="ORF">Lwal_0975</name>
</gene>
<dbReference type="PROSITE" id="PS51722">
    <property type="entry name" value="G_TR_2"/>
    <property type="match status" value="1"/>
</dbReference>
<dbReference type="FunFam" id="3.30.230.10:FF:000003">
    <property type="entry name" value="Elongation factor G"/>
    <property type="match status" value="1"/>
</dbReference>
<dbReference type="CDD" id="cd01434">
    <property type="entry name" value="EFG_mtEFG1_IV"/>
    <property type="match status" value="1"/>
</dbReference>
<dbReference type="InterPro" id="IPR000640">
    <property type="entry name" value="EFG_V-like"/>
</dbReference>
<dbReference type="InterPro" id="IPR004540">
    <property type="entry name" value="Transl_elong_EFG/EF2"/>
</dbReference>
<dbReference type="NCBIfam" id="NF009381">
    <property type="entry name" value="PRK12740.1-5"/>
    <property type="match status" value="1"/>
</dbReference>
<comment type="function">
    <text evidence="7 8">Catalyzes the GTP-dependent ribosomal translocation step during translation elongation. During this step, the ribosome changes from the pre-translocational (PRE) to the post-translocational (POST) state as the newly formed A-site-bound peptidyl-tRNA and P-site-bound deacylated tRNA move to the P and E sites, respectively. Catalyzes the coordinated movement of the two tRNA molecules, the mRNA and conformational changes in the ribosome.</text>
</comment>
<dbReference type="InterPro" id="IPR004161">
    <property type="entry name" value="EFTu-like_2"/>
</dbReference>
<dbReference type="PROSITE" id="PS00301">
    <property type="entry name" value="G_TR_1"/>
    <property type="match status" value="1"/>
</dbReference>
<feature type="binding site" evidence="8">
    <location>
        <begin position="87"/>
        <end position="91"/>
    </location>
    <ligand>
        <name>GTP</name>
        <dbReference type="ChEBI" id="CHEBI:37565"/>
    </ligand>
</feature>
<dbReference type="InterPro" id="IPR009022">
    <property type="entry name" value="EFG_III"/>
</dbReference>
<dbReference type="FunFam" id="3.30.70.240:FF:000001">
    <property type="entry name" value="Elongation factor G"/>
    <property type="match status" value="1"/>
</dbReference>
<dbReference type="CDD" id="cd01886">
    <property type="entry name" value="EF-G"/>
    <property type="match status" value="1"/>
</dbReference>
<dbReference type="SUPFAM" id="SSF50447">
    <property type="entry name" value="Translation proteins"/>
    <property type="match status" value="1"/>
</dbReference>
<dbReference type="Pfam" id="PF14492">
    <property type="entry name" value="EFG_III"/>
    <property type="match status" value="1"/>
</dbReference>
<dbReference type="InterPro" id="IPR035649">
    <property type="entry name" value="EFG_V"/>
</dbReference>
<evidence type="ECO:0000313" key="10">
    <source>
        <dbReference type="EMBL" id="KTD82172.1"/>
    </source>
</evidence>
<feature type="domain" description="Tr-type G" evidence="9">
    <location>
        <begin position="7"/>
        <end position="289"/>
    </location>
</feature>
<dbReference type="CDD" id="cd03713">
    <property type="entry name" value="EFG_mtEFG_C"/>
    <property type="match status" value="1"/>
</dbReference>
<dbReference type="EMBL" id="LNZB01000016">
    <property type="protein sequence ID" value="KTD82172.1"/>
    <property type="molecule type" value="Genomic_DNA"/>
</dbReference>
<dbReference type="STRING" id="66969.Lwal_0975"/>
<evidence type="ECO:0000256" key="8">
    <source>
        <dbReference type="HAMAP-Rule" id="MF_00054"/>
    </source>
</evidence>
<dbReference type="InterPro" id="IPR014721">
    <property type="entry name" value="Ribsml_uS5_D2-typ_fold_subgr"/>
</dbReference>
<dbReference type="Gene3D" id="3.30.70.240">
    <property type="match status" value="1"/>
</dbReference>
<dbReference type="SMART" id="SM00889">
    <property type="entry name" value="EFG_IV"/>
    <property type="match status" value="1"/>
</dbReference>
<comment type="caution">
    <text evidence="10">The sequence shown here is derived from an EMBL/GenBank/DDBJ whole genome shotgun (WGS) entry which is preliminary data.</text>
</comment>
<dbReference type="Pfam" id="PF00679">
    <property type="entry name" value="EFG_C"/>
    <property type="match status" value="1"/>
</dbReference>
<keyword evidence="5 8" id="KW-0648">Protein biosynthesis</keyword>
<evidence type="ECO:0000256" key="5">
    <source>
        <dbReference type="ARBA" id="ARBA00022917"/>
    </source>
</evidence>
<feature type="binding site" evidence="8">
    <location>
        <begin position="141"/>
        <end position="144"/>
    </location>
    <ligand>
        <name>GTP</name>
        <dbReference type="ChEBI" id="CHEBI:37565"/>
    </ligand>
</feature>
<dbReference type="PANTHER" id="PTHR43261:SF1">
    <property type="entry name" value="RIBOSOME-RELEASING FACTOR 2, MITOCHONDRIAL"/>
    <property type="match status" value="1"/>
</dbReference>
<dbReference type="InterPro" id="IPR005225">
    <property type="entry name" value="Small_GTP-bd"/>
</dbReference>
<dbReference type="FunFam" id="2.40.30.10:FF:000006">
    <property type="entry name" value="Elongation factor G"/>
    <property type="match status" value="1"/>
</dbReference>
<dbReference type="GO" id="GO:0005525">
    <property type="term" value="F:GTP binding"/>
    <property type="evidence" value="ECO:0007669"/>
    <property type="project" value="UniProtKB-UniRule"/>
</dbReference>
<dbReference type="Pfam" id="PF03764">
    <property type="entry name" value="EFG_IV"/>
    <property type="match status" value="1"/>
</dbReference>
<dbReference type="PRINTS" id="PR00315">
    <property type="entry name" value="ELONGATNFCT"/>
</dbReference>
<evidence type="ECO:0000256" key="7">
    <source>
        <dbReference type="ARBA" id="ARBA00024731"/>
    </source>
</evidence>
<dbReference type="NCBIfam" id="NF009379">
    <property type="entry name" value="PRK12740.1-3"/>
    <property type="match status" value="1"/>
</dbReference>
<protein>
    <recommendedName>
        <fullName evidence="2 8">Elongation factor G</fullName>
        <shortName evidence="8">EF-G</shortName>
    </recommendedName>
</protein>
<keyword evidence="6 8" id="KW-0342">GTP-binding</keyword>
<dbReference type="Pfam" id="PF03144">
    <property type="entry name" value="GTP_EFTU_D2"/>
    <property type="match status" value="1"/>
</dbReference>
<dbReference type="NCBIfam" id="TIGR00231">
    <property type="entry name" value="small_GTP"/>
    <property type="match status" value="1"/>
</dbReference>
<dbReference type="FunFam" id="3.40.50.300:FF:000029">
    <property type="entry name" value="Elongation factor G"/>
    <property type="match status" value="1"/>
</dbReference>
<dbReference type="PANTHER" id="PTHR43261">
    <property type="entry name" value="TRANSLATION ELONGATION FACTOR G-RELATED"/>
    <property type="match status" value="1"/>
</dbReference>
<dbReference type="InterPro" id="IPR009000">
    <property type="entry name" value="Transl_B-barrel_sf"/>
</dbReference>
<evidence type="ECO:0000256" key="2">
    <source>
        <dbReference type="ARBA" id="ARBA00017872"/>
    </source>
</evidence>
<dbReference type="SUPFAM" id="SSF54980">
    <property type="entry name" value="EF-G C-terminal domain-like"/>
    <property type="match status" value="2"/>
</dbReference>
<dbReference type="SUPFAM" id="SSF52540">
    <property type="entry name" value="P-loop containing nucleoside triphosphate hydrolases"/>
    <property type="match status" value="1"/>
</dbReference>
<dbReference type="CDD" id="cd16262">
    <property type="entry name" value="EFG_III"/>
    <property type="match status" value="1"/>
</dbReference>
<organism evidence="10 11">
    <name type="scientific">Legionella waltersii</name>
    <dbReference type="NCBI Taxonomy" id="66969"/>
    <lineage>
        <taxon>Bacteria</taxon>
        <taxon>Pseudomonadati</taxon>
        <taxon>Pseudomonadota</taxon>
        <taxon>Gammaproteobacteria</taxon>
        <taxon>Legionellales</taxon>
        <taxon>Legionellaceae</taxon>
        <taxon>Legionella</taxon>
    </lineage>
</organism>
<dbReference type="PATRIC" id="fig|66969.6.peg.1060"/>
<accession>A0A0W1ALE4</accession>
<dbReference type="Gene3D" id="2.40.30.10">
    <property type="entry name" value="Translation factors"/>
    <property type="match status" value="1"/>
</dbReference>
<sequence>MATTPLKLYRNIGIAAHVDAGKTTTTERVLYYTGMSHKIGEVHDGAATMDWMVQEQERGITITSAATTCYWSGMDKQFEPHRINIIDTPGHVDFMIEVERSLRVLDGAIVVFDSVSGVEPQSETVWRQANKYGVPRIVFVNKMDRMGANFLRVVTQIKQRLGSNPVVVQLPIGAEEEFVGVIDLIKMKAIEWDEENKGMTFRYHDIPADLKDTCEEHRALIIEAAAEDSEELMEKYLEGVEFTEAEIKKALRNLTVTNKIVPVFCGSAFKNKGVQAVLDGVIEYLPSPTDIPDIQGVDEYGEETHRATSYDAPFSALAFKIATDPFVGTLTYFRAYSGILKSGDSVHNSVKDKKERIGRLLQMHANSREEIKEVRAGDIAAAVGLKTVTTGDTLCDPNHIVILERMDFPDPVIAVAVEPRTKADQEKMGVALGKLAQEDPSFRVHTDEESGQTIIEGMGELHLEIIVDRMKREFNVEANVGKPQVAYRETLKQSIEQEGKFVRQSGGRGQYGHVWLKIEPQEPGKGYEFINAIVGGVIPKEYIPAVDKGIQEQMQNGVIAGYPVVDVKVTLFDGSFHEVDSSEMAFKIAGSQCFKQGALKAKPVLLEPIMSVEVVTPEDYMGDVMGDLNRRRGLVQGMEDSPAGKIVRAEVPLAEMFGYSTDLRSATQGRATYTMEFSKYAEAPTNIAEAIIKKQ</sequence>
<dbReference type="SUPFAM" id="SSF54211">
    <property type="entry name" value="Ribosomal protein S5 domain 2-like"/>
    <property type="match status" value="1"/>
</dbReference>
<dbReference type="HAMAP" id="MF_00054_B">
    <property type="entry name" value="EF_G_EF_2_B"/>
    <property type="match status" value="1"/>
</dbReference>
<dbReference type="InterPro" id="IPR031157">
    <property type="entry name" value="G_TR_CS"/>
</dbReference>
<dbReference type="InterPro" id="IPR035647">
    <property type="entry name" value="EFG_III/V"/>
</dbReference>
<dbReference type="Gene3D" id="3.30.70.870">
    <property type="entry name" value="Elongation Factor G (Translational Gtpase), domain 3"/>
    <property type="match status" value="1"/>
</dbReference>
<dbReference type="FunFam" id="3.30.70.870:FF:000001">
    <property type="entry name" value="Elongation factor G"/>
    <property type="match status" value="1"/>
</dbReference>
<evidence type="ECO:0000256" key="3">
    <source>
        <dbReference type="ARBA" id="ARBA00022741"/>
    </source>
</evidence>
<evidence type="ECO:0000256" key="4">
    <source>
        <dbReference type="ARBA" id="ARBA00022768"/>
    </source>
</evidence>
<proteinExistence type="inferred from homology"/>
<feature type="binding site" evidence="8">
    <location>
        <begin position="16"/>
        <end position="23"/>
    </location>
    <ligand>
        <name>GTP</name>
        <dbReference type="ChEBI" id="CHEBI:37565"/>
    </ligand>
</feature>
<dbReference type="InterPro" id="IPR047872">
    <property type="entry name" value="EFG_IV"/>
</dbReference>
<reference evidence="10 11" key="1">
    <citation type="submission" date="2015-11" db="EMBL/GenBank/DDBJ databases">
        <title>Genomic analysis of 38 Legionella species identifies large and diverse effector repertoires.</title>
        <authorList>
            <person name="Burstein D."/>
            <person name="Amaro F."/>
            <person name="Zusman T."/>
            <person name="Lifshitz Z."/>
            <person name="Cohen O."/>
            <person name="Gilbert J.A."/>
            <person name="Pupko T."/>
            <person name="Shuman H.A."/>
            <person name="Segal G."/>
        </authorList>
    </citation>
    <scope>NUCLEOTIDE SEQUENCE [LARGE SCALE GENOMIC DNA]</scope>
    <source>
        <strain evidence="10 11">ATCC 51914</strain>
    </source>
</reference>
<dbReference type="InterPro" id="IPR005517">
    <property type="entry name" value="Transl_elong_EFG/EF2_IV"/>
</dbReference>
<name>A0A0W1ALE4_9GAMM</name>
<dbReference type="GO" id="GO:0003924">
    <property type="term" value="F:GTPase activity"/>
    <property type="evidence" value="ECO:0007669"/>
    <property type="project" value="InterPro"/>
</dbReference>
<dbReference type="InterPro" id="IPR000795">
    <property type="entry name" value="T_Tr_GTP-bd_dom"/>
</dbReference>
<dbReference type="InterPro" id="IPR020568">
    <property type="entry name" value="Ribosomal_Su5_D2-typ_SF"/>
</dbReference>
<dbReference type="GO" id="GO:0032790">
    <property type="term" value="P:ribosome disassembly"/>
    <property type="evidence" value="ECO:0007669"/>
    <property type="project" value="TreeGrafter"/>
</dbReference>
<comment type="subcellular location">
    <subcellularLocation>
        <location evidence="8">Cytoplasm</location>
    </subcellularLocation>
</comment>
<dbReference type="InterPro" id="IPR027417">
    <property type="entry name" value="P-loop_NTPase"/>
</dbReference>